<evidence type="ECO:0000313" key="8">
    <source>
        <dbReference type="EMBL" id="MEX4008331.1"/>
    </source>
</evidence>
<evidence type="ECO:0000256" key="1">
    <source>
        <dbReference type="ARBA" id="ARBA00022598"/>
    </source>
</evidence>
<comment type="domain">
    <text evidence="6">The N-terminal region contains the highly conserved SGGXDS motif, predicted to be a P-loop motif involved in ATP binding.</text>
</comment>
<gene>
    <name evidence="6 8" type="primary">tilS</name>
    <name evidence="8" type="ORF">V1479_13535</name>
</gene>
<dbReference type="SUPFAM" id="SSF52402">
    <property type="entry name" value="Adenine nucleotide alpha hydrolases-like"/>
    <property type="match status" value="1"/>
</dbReference>
<evidence type="ECO:0000256" key="6">
    <source>
        <dbReference type="HAMAP-Rule" id="MF_01161"/>
    </source>
</evidence>
<feature type="domain" description="tRNA(Ile)-lysidine/2-thiocytidine synthase N-terminal" evidence="7">
    <location>
        <begin position="20"/>
        <end position="200"/>
    </location>
</feature>
<evidence type="ECO:0000259" key="7">
    <source>
        <dbReference type="Pfam" id="PF01171"/>
    </source>
</evidence>
<evidence type="ECO:0000313" key="9">
    <source>
        <dbReference type="Proteomes" id="UP001559025"/>
    </source>
</evidence>
<dbReference type="InterPro" id="IPR014729">
    <property type="entry name" value="Rossmann-like_a/b/a_fold"/>
</dbReference>
<keyword evidence="1 6" id="KW-0436">Ligase</keyword>
<comment type="caution">
    <text evidence="8">The sequence shown here is derived from an EMBL/GenBank/DDBJ whole genome shotgun (WGS) entry which is preliminary data.</text>
</comment>
<dbReference type="InterPro" id="IPR011063">
    <property type="entry name" value="TilS/TtcA_N"/>
</dbReference>
<comment type="subcellular location">
    <subcellularLocation>
        <location evidence="6">Cytoplasm</location>
    </subcellularLocation>
</comment>
<keyword evidence="6" id="KW-0963">Cytoplasm</keyword>
<accession>A0ABV3WUH3</accession>
<dbReference type="Pfam" id="PF01171">
    <property type="entry name" value="ATP_bind_3"/>
    <property type="match status" value="1"/>
</dbReference>
<dbReference type="NCBIfam" id="TIGR02432">
    <property type="entry name" value="lysidine_TilS_N"/>
    <property type="match status" value="1"/>
</dbReference>
<evidence type="ECO:0000256" key="5">
    <source>
        <dbReference type="ARBA" id="ARBA00048539"/>
    </source>
</evidence>
<comment type="catalytic activity">
    <reaction evidence="5 6">
        <text>cytidine(34) in tRNA(Ile2) + L-lysine + ATP = lysidine(34) in tRNA(Ile2) + AMP + diphosphate + H(+)</text>
        <dbReference type="Rhea" id="RHEA:43744"/>
        <dbReference type="Rhea" id="RHEA-COMP:10625"/>
        <dbReference type="Rhea" id="RHEA-COMP:10670"/>
        <dbReference type="ChEBI" id="CHEBI:15378"/>
        <dbReference type="ChEBI" id="CHEBI:30616"/>
        <dbReference type="ChEBI" id="CHEBI:32551"/>
        <dbReference type="ChEBI" id="CHEBI:33019"/>
        <dbReference type="ChEBI" id="CHEBI:82748"/>
        <dbReference type="ChEBI" id="CHEBI:83665"/>
        <dbReference type="ChEBI" id="CHEBI:456215"/>
        <dbReference type="EC" id="6.3.4.19"/>
    </reaction>
</comment>
<dbReference type="InterPro" id="IPR012094">
    <property type="entry name" value="tRNA_Ile_lys_synt"/>
</dbReference>
<feature type="binding site" evidence="6">
    <location>
        <begin position="25"/>
        <end position="30"/>
    </location>
    <ligand>
        <name>ATP</name>
        <dbReference type="ChEBI" id="CHEBI:30616"/>
    </ligand>
</feature>
<dbReference type="RefSeq" id="WP_368803357.1">
    <property type="nucleotide sequence ID" value="NZ_JAZHFV010000004.1"/>
</dbReference>
<evidence type="ECO:0000256" key="2">
    <source>
        <dbReference type="ARBA" id="ARBA00022694"/>
    </source>
</evidence>
<reference evidence="8 9" key="1">
    <citation type="submission" date="2024-01" db="EMBL/GenBank/DDBJ databases">
        <title>New evidence supports the origin of RcGTA from prophage.</title>
        <authorList>
            <person name="Xu Y."/>
            <person name="Liu B."/>
            <person name="Chen F."/>
        </authorList>
    </citation>
    <scope>NUCLEOTIDE SEQUENCE [LARGE SCALE GENOMIC DNA]</scope>
    <source>
        <strain evidence="8 9">CBW1107-2</strain>
    </source>
</reference>
<dbReference type="Proteomes" id="UP001559025">
    <property type="component" value="Unassembled WGS sequence"/>
</dbReference>
<keyword evidence="2 6" id="KW-0819">tRNA processing</keyword>
<dbReference type="InterPro" id="IPR012795">
    <property type="entry name" value="tRNA_Ile_lys_synt_N"/>
</dbReference>
<sequence>MALDLDRIFGDLALSQRQSLVIAVSGGSDSLALLLLLKNFLDLRAPAVRVLAVTVDHAMRTEAAAEAHAVATLCQKIGVEHRTMVWTGDKPRTGLIAAAREARYRLLAEAADNVGADTVFIAHTMDDQAETVAMRARRGEGLGLAGMARATLYDERIWLVRPLLQVRRQALRDHLAAAGIHWIDDPTNDNRRYERVRVRAALEDNEVRALADQAARAGKARAELGRQAAKLIARFVTMPARGLFRLDPEMFDGSNAATHALRIFLAVAGGTPRLPDHDRATTLACRLAAGPLRVALSRALVDARKSGVWIRRENRNLPVTQLSATPTLWDGRWRIAVKNEAMGLQVSACRQAGPTADAASRSDIPESLVRAAFSAEPCIFRGDRMVGVADSGDADALGISALPVEALFAHFLPEFDLTAAQALRRVIARHTLPPSPWKNHIDADA</sequence>
<dbReference type="CDD" id="cd01992">
    <property type="entry name" value="TilS_N"/>
    <property type="match status" value="1"/>
</dbReference>
<keyword evidence="4 6" id="KW-0067">ATP-binding</keyword>
<name>A0ABV3WUH3_9HYPH</name>
<dbReference type="PANTHER" id="PTHR43033:SF1">
    <property type="entry name" value="TRNA(ILE)-LYSIDINE SYNTHASE-RELATED"/>
    <property type="match status" value="1"/>
</dbReference>
<keyword evidence="9" id="KW-1185">Reference proteome</keyword>
<organism evidence="8 9">
    <name type="scientific">Neoaquamicrobium sediminum</name>
    <dbReference type="NCBI Taxonomy" id="1849104"/>
    <lineage>
        <taxon>Bacteria</taxon>
        <taxon>Pseudomonadati</taxon>
        <taxon>Pseudomonadota</taxon>
        <taxon>Alphaproteobacteria</taxon>
        <taxon>Hyphomicrobiales</taxon>
        <taxon>Phyllobacteriaceae</taxon>
        <taxon>Neoaquamicrobium</taxon>
    </lineage>
</organism>
<proteinExistence type="inferred from homology"/>
<dbReference type="EC" id="6.3.4.19" evidence="6"/>
<comment type="similarity">
    <text evidence="6">Belongs to the tRNA(Ile)-lysidine synthase family.</text>
</comment>
<keyword evidence="3 6" id="KW-0547">Nucleotide-binding</keyword>
<evidence type="ECO:0000256" key="4">
    <source>
        <dbReference type="ARBA" id="ARBA00022840"/>
    </source>
</evidence>
<dbReference type="GO" id="GO:0032267">
    <property type="term" value="F:tRNA(Ile)-lysidine synthase activity"/>
    <property type="evidence" value="ECO:0007669"/>
    <property type="project" value="UniProtKB-EC"/>
</dbReference>
<protein>
    <recommendedName>
        <fullName evidence="6">tRNA(Ile)-lysidine synthase</fullName>
        <ecNumber evidence="6">6.3.4.19</ecNumber>
    </recommendedName>
    <alternativeName>
        <fullName evidence="6">tRNA(Ile)-2-lysyl-cytidine synthase</fullName>
    </alternativeName>
    <alternativeName>
        <fullName evidence="6">tRNA(Ile)-lysidine synthetase</fullName>
    </alternativeName>
</protein>
<comment type="function">
    <text evidence="6">Ligates lysine onto the cytidine present at position 34 of the AUA codon-specific tRNA(Ile) that contains the anticodon CAU, in an ATP-dependent manner. Cytidine is converted to lysidine, thus changing the amino acid specificity of the tRNA from methionine to isoleucine.</text>
</comment>
<dbReference type="EMBL" id="JAZHFV010000004">
    <property type="protein sequence ID" value="MEX4008331.1"/>
    <property type="molecule type" value="Genomic_DNA"/>
</dbReference>
<dbReference type="HAMAP" id="MF_01161">
    <property type="entry name" value="tRNA_Ile_lys_synt"/>
    <property type="match status" value="1"/>
</dbReference>
<evidence type="ECO:0000256" key="3">
    <source>
        <dbReference type="ARBA" id="ARBA00022741"/>
    </source>
</evidence>
<dbReference type="Gene3D" id="3.40.50.620">
    <property type="entry name" value="HUPs"/>
    <property type="match status" value="1"/>
</dbReference>
<dbReference type="PANTHER" id="PTHR43033">
    <property type="entry name" value="TRNA(ILE)-LYSIDINE SYNTHASE-RELATED"/>
    <property type="match status" value="1"/>
</dbReference>